<gene>
    <name evidence="1" type="ORF">E2L05_05145</name>
</gene>
<dbReference type="InterPro" id="IPR050583">
    <property type="entry name" value="Mycobacterial_A85_antigen"/>
</dbReference>
<evidence type="ECO:0000313" key="1">
    <source>
        <dbReference type="EMBL" id="TDL90486.1"/>
    </source>
</evidence>
<protein>
    <recommendedName>
        <fullName evidence="3">Esterase family protein</fullName>
    </recommendedName>
</protein>
<dbReference type="SUPFAM" id="SSF53474">
    <property type="entry name" value="alpha/beta-Hydrolases"/>
    <property type="match status" value="1"/>
</dbReference>
<dbReference type="InterPro" id="IPR000801">
    <property type="entry name" value="Esterase-like"/>
</dbReference>
<name>A0A4R6B4Y3_9RHOB</name>
<accession>A0A4R6B4Y3</accession>
<reference evidence="1 2" key="1">
    <citation type="submission" date="2019-03" db="EMBL/GenBank/DDBJ databases">
        <title>Rhodobacteraceae bacterium SM1902, a new member of the family Rhodobacteraceae isolated from Yantai.</title>
        <authorList>
            <person name="Sun Y."/>
        </authorList>
    </citation>
    <scope>NUCLEOTIDE SEQUENCE [LARGE SCALE GENOMIC DNA]</scope>
    <source>
        <strain evidence="1 2">SM1902</strain>
    </source>
</reference>
<dbReference type="Gene3D" id="3.40.50.1820">
    <property type="entry name" value="alpha/beta hydrolase"/>
    <property type="match status" value="1"/>
</dbReference>
<sequence>MERLAMPVNIPSFVFTMLACTVVGAPTMADMSHGTVRSDTTVTSTILEKPVSYALYLPPGYDTDSRSYPVIYLMHGGGTGAPFDWFSLAGADTVFDRLIEEGMVPPFIAIAPDGRRDAANEVATYFMNDADGAHNWEDMFLQEFVPLMEVRYRAMSSSKSRGLLGISMGGHAAIAYTLRYPDVFAGSVSLSGAFRTAEQITALNQPAYESRYGKAWGEGLEGDARLNEAWANSDLPQVVAETDAAGFRRVPRIFIDVGADDPFFEGNADLHLDLKTAGIRHRFMVREGGHNWPYWRSGLEEAVVHLGKIFTRDYGE</sequence>
<comment type="caution">
    <text evidence="1">The sequence shown here is derived from an EMBL/GenBank/DDBJ whole genome shotgun (WGS) entry which is preliminary data.</text>
</comment>
<organism evidence="1 2">
    <name type="scientific">Meridianimarinicoccus aquatilis</name>
    <dbReference type="NCBI Taxonomy" id="2552766"/>
    <lineage>
        <taxon>Bacteria</taxon>
        <taxon>Pseudomonadati</taxon>
        <taxon>Pseudomonadota</taxon>
        <taxon>Alphaproteobacteria</taxon>
        <taxon>Rhodobacterales</taxon>
        <taxon>Paracoccaceae</taxon>
        <taxon>Meridianimarinicoccus</taxon>
    </lineage>
</organism>
<proteinExistence type="predicted"/>
<dbReference type="InterPro" id="IPR029058">
    <property type="entry name" value="AB_hydrolase_fold"/>
</dbReference>
<evidence type="ECO:0008006" key="3">
    <source>
        <dbReference type="Google" id="ProtNLM"/>
    </source>
</evidence>
<evidence type="ECO:0000313" key="2">
    <source>
        <dbReference type="Proteomes" id="UP000294562"/>
    </source>
</evidence>
<dbReference type="PROSITE" id="PS51257">
    <property type="entry name" value="PROKAR_LIPOPROTEIN"/>
    <property type="match status" value="1"/>
</dbReference>
<dbReference type="Proteomes" id="UP000294562">
    <property type="component" value="Unassembled WGS sequence"/>
</dbReference>
<keyword evidence="2" id="KW-1185">Reference proteome</keyword>
<dbReference type="EMBL" id="SMZO01000008">
    <property type="protein sequence ID" value="TDL90486.1"/>
    <property type="molecule type" value="Genomic_DNA"/>
</dbReference>
<dbReference type="AlphaFoldDB" id="A0A4R6B4Y3"/>
<dbReference type="OrthoDB" id="9803578at2"/>
<dbReference type="PANTHER" id="PTHR48098">
    <property type="entry name" value="ENTEROCHELIN ESTERASE-RELATED"/>
    <property type="match status" value="1"/>
</dbReference>
<dbReference type="Pfam" id="PF00756">
    <property type="entry name" value="Esterase"/>
    <property type="match status" value="1"/>
</dbReference>